<dbReference type="AlphaFoldDB" id="A0A543JRD0"/>
<proteinExistence type="predicted"/>
<sequence length="188" mass="18495">MRTARIGGPVSAARRFSAGVLVALSVALGSAATTPAAQAADLELLSCVGSGANTYQPGVTAQPRVVTIDSSADYDSCVSSGSPTITSGGYAIVANGLVSCLGGGVSITVTITWNTGETTTVAAVGLVVLRPANEVVVVYQGTVTAGRFTGAAVVMTAALINATPAQCFTAEGVTGTSGPANITITRLT</sequence>
<accession>A0A543JRD0</accession>
<feature type="signal peptide" evidence="1">
    <location>
        <begin position="1"/>
        <end position="39"/>
    </location>
</feature>
<evidence type="ECO:0000313" key="3">
    <source>
        <dbReference type="Proteomes" id="UP000316628"/>
    </source>
</evidence>
<keyword evidence="1" id="KW-0732">Signal</keyword>
<gene>
    <name evidence="2" type="ORF">FHX81_7858</name>
</gene>
<name>A0A543JRD0_9PSEU</name>
<dbReference type="OrthoDB" id="3690812at2"/>
<feature type="chain" id="PRO_5021707532" description="Ig-like domain-containing protein" evidence="1">
    <location>
        <begin position="40"/>
        <end position="188"/>
    </location>
</feature>
<dbReference type="EMBL" id="VFPP01000001">
    <property type="protein sequence ID" value="TQM85378.1"/>
    <property type="molecule type" value="Genomic_DNA"/>
</dbReference>
<dbReference type="RefSeq" id="WP_141983425.1">
    <property type="nucleotide sequence ID" value="NZ_VFPP01000001.1"/>
</dbReference>
<protein>
    <recommendedName>
        <fullName evidence="4">Ig-like domain-containing protein</fullName>
    </recommendedName>
</protein>
<dbReference type="Proteomes" id="UP000316628">
    <property type="component" value="Unassembled WGS sequence"/>
</dbReference>
<evidence type="ECO:0008006" key="4">
    <source>
        <dbReference type="Google" id="ProtNLM"/>
    </source>
</evidence>
<evidence type="ECO:0000256" key="1">
    <source>
        <dbReference type="SAM" id="SignalP"/>
    </source>
</evidence>
<comment type="caution">
    <text evidence="2">The sequence shown here is derived from an EMBL/GenBank/DDBJ whole genome shotgun (WGS) entry which is preliminary data.</text>
</comment>
<evidence type="ECO:0000313" key="2">
    <source>
        <dbReference type="EMBL" id="TQM85378.1"/>
    </source>
</evidence>
<reference evidence="2 3" key="1">
    <citation type="submission" date="2019-06" db="EMBL/GenBank/DDBJ databases">
        <title>Sequencing the genomes of 1000 actinobacteria strains.</title>
        <authorList>
            <person name="Klenk H.-P."/>
        </authorList>
    </citation>
    <scope>NUCLEOTIDE SEQUENCE [LARGE SCALE GENOMIC DNA]</scope>
    <source>
        <strain evidence="2 3">DSM 45456</strain>
    </source>
</reference>
<organism evidence="2 3">
    <name type="scientific">Saccharothrix saharensis</name>
    <dbReference type="NCBI Taxonomy" id="571190"/>
    <lineage>
        <taxon>Bacteria</taxon>
        <taxon>Bacillati</taxon>
        <taxon>Actinomycetota</taxon>
        <taxon>Actinomycetes</taxon>
        <taxon>Pseudonocardiales</taxon>
        <taxon>Pseudonocardiaceae</taxon>
        <taxon>Saccharothrix</taxon>
    </lineage>
</organism>
<keyword evidence="3" id="KW-1185">Reference proteome</keyword>